<keyword evidence="3" id="KW-0238">DNA-binding</keyword>
<dbReference type="SUPFAM" id="SSF47413">
    <property type="entry name" value="lambda repressor-like DNA-binding domains"/>
    <property type="match status" value="1"/>
</dbReference>
<dbReference type="CDD" id="cd06291">
    <property type="entry name" value="PBP1_Qymf-like"/>
    <property type="match status" value="1"/>
</dbReference>
<dbReference type="EMBL" id="CP019030">
    <property type="protein sequence ID" value="APU46021.1"/>
    <property type="molecule type" value="Genomic_DNA"/>
</dbReference>
<evidence type="ECO:0000256" key="2">
    <source>
        <dbReference type="ARBA" id="ARBA00023015"/>
    </source>
</evidence>
<organism evidence="6 7">
    <name type="scientific">Limosilactobacillus fermentum</name>
    <name type="common">Lactobacillus fermentum</name>
    <dbReference type="NCBI Taxonomy" id="1613"/>
    <lineage>
        <taxon>Bacteria</taxon>
        <taxon>Bacillati</taxon>
        <taxon>Bacillota</taxon>
        <taxon>Bacilli</taxon>
        <taxon>Lactobacillales</taxon>
        <taxon>Lactobacillaceae</taxon>
        <taxon>Limosilactobacillus</taxon>
    </lineage>
</organism>
<evidence type="ECO:0000256" key="1">
    <source>
        <dbReference type="ARBA" id="ARBA00022491"/>
    </source>
</evidence>
<evidence type="ECO:0000313" key="6">
    <source>
        <dbReference type="EMBL" id="APU46021.1"/>
    </source>
</evidence>
<dbReference type="OrthoDB" id="9796186at2"/>
<feature type="domain" description="HTH lacI-type" evidence="5">
    <location>
        <begin position="5"/>
        <end position="59"/>
    </location>
</feature>
<dbReference type="SMART" id="SM00354">
    <property type="entry name" value="HTH_LACI"/>
    <property type="match status" value="1"/>
</dbReference>
<dbReference type="Pfam" id="PF13377">
    <property type="entry name" value="Peripla_BP_3"/>
    <property type="match status" value="1"/>
</dbReference>
<dbReference type="PRINTS" id="PR00036">
    <property type="entry name" value="HTHLACI"/>
</dbReference>
<dbReference type="Proteomes" id="UP000185427">
    <property type="component" value="Chromosome"/>
</dbReference>
<dbReference type="Gene3D" id="1.10.260.40">
    <property type="entry name" value="lambda repressor-like DNA-binding domains"/>
    <property type="match status" value="1"/>
</dbReference>
<gene>
    <name evidence="6" type="ORF">BUW47_06085</name>
</gene>
<evidence type="ECO:0000259" key="5">
    <source>
        <dbReference type="PROSITE" id="PS50932"/>
    </source>
</evidence>
<evidence type="ECO:0000256" key="4">
    <source>
        <dbReference type="ARBA" id="ARBA00023163"/>
    </source>
</evidence>
<dbReference type="PANTHER" id="PTHR30146">
    <property type="entry name" value="LACI-RELATED TRANSCRIPTIONAL REPRESSOR"/>
    <property type="match status" value="1"/>
</dbReference>
<dbReference type="PROSITE" id="PS50932">
    <property type="entry name" value="HTH_LACI_2"/>
    <property type="match status" value="1"/>
</dbReference>
<dbReference type="CDD" id="cd01392">
    <property type="entry name" value="HTH_LacI"/>
    <property type="match status" value="1"/>
</dbReference>
<name>A0A1L7GVN6_LIMFE</name>
<dbReference type="InterPro" id="IPR000843">
    <property type="entry name" value="HTH_LacI"/>
</dbReference>
<dbReference type="InterPro" id="IPR028082">
    <property type="entry name" value="Peripla_BP_I"/>
</dbReference>
<dbReference type="GO" id="GO:0000976">
    <property type="term" value="F:transcription cis-regulatory region binding"/>
    <property type="evidence" value="ECO:0007669"/>
    <property type="project" value="TreeGrafter"/>
</dbReference>
<dbReference type="AlphaFoldDB" id="A0A1L7GVN6"/>
<evidence type="ECO:0000313" key="7">
    <source>
        <dbReference type="Proteomes" id="UP000185427"/>
    </source>
</evidence>
<keyword evidence="4" id="KW-0804">Transcription</keyword>
<evidence type="ECO:0000256" key="3">
    <source>
        <dbReference type="ARBA" id="ARBA00023125"/>
    </source>
</evidence>
<keyword evidence="1" id="KW-0678">Repressor</keyword>
<accession>A0A1L7GVN6</accession>
<dbReference type="Gene3D" id="3.40.50.2300">
    <property type="match status" value="2"/>
</dbReference>
<protein>
    <submittedName>
        <fullName evidence="6">LacI family transcriptional regulator</fullName>
    </submittedName>
</protein>
<sequence length="327" mass="36642">MEKKIKLDDVARLAGVSKATASRVLNHRGYLSQKTIDKVHQAMEDLNYRPNAIARQLYKQETMLVGLIFPTINNPYFAQLEAALEKYLYNEGYRAVMGNSENNAKKEENYLQLLLDRQLDGLIVGAHNPEIPAYHKTSLPIVSIERVVSNQVPVVSADNYEGGRLATQRLLDDGCQHIIHTNYPGGFASPNQARESAYRDLMSQNDRPAIVYQVPFDEPEDQKLVRIRKIFEEHPEVDGIFADNDTNARLALTAATEAGRRCPEDIKIIGFDGADMTRLLLPELTTIQQPIQEMAEAAVELLKEKIAGEPAVQYRTLPVKLVEGTTA</sequence>
<dbReference type="PROSITE" id="PS00356">
    <property type="entry name" value="HTH_LACI_1"/>
    <property type="match status" value="1"/>
</dbReference>
<dbReference type="PANTHER" id="PTHR30146:SF95">
    <property type="entry name" value="RIBOSE OPERON REPRESSOR"/>
    <property type="match status" value="1"/>
</dbReference>
<dbReference type="Pfam" id="PF00356">
    <property type="entry name" value="LacI"/>
    <property type="match status" value="1"/>
</dbReference>
<dbReference type="RefSeq" id="WP_003685391.1">
    <property type="nucleotide sequence ID" value="NZ_CP019030.1"/>
</dbReference>
<dbReference type="SUPFAM" id="SSF53822">
    <property type="entry name" value="Periplasmic binding protein-like I"/>
    <property type="match status" value="1"/>
</dbReference>
<keyword evidence="2" id="KW-0805">Transcription regulation</keyword>
<proteinExistence type="predicted"/>
<dbReference type="GO" id="GO:0003700">
    <property type="term" value="F:DNA-binding transcription factor activity"/>
    <property type="evidence" value="ECO:0007669"/>
    <property type="project" value="TreeGrafter"/>
</dbReference>
<dbReference type="InterPro" id="IPR046335">
    <property type="entry name" value="LacI/GalR-like_sensor"/>
</dbReference>
<reference evidence="6 7" key="1">
    <citation type="submission" date="2016-12" db="EMBL/GenBank/DDBJ databases">
        <title>Complete Genome Sequence of Lactobacillus fermentum Strain SNUV175, a Probiotic for Treatment of Bacterial Vaginosis.</title>
        <authorList>
            <person name="Lee S."/>
            <person name="You H.J."/>
            <person name="Kwon B."/>
            <person name="Ko G."/>
        </authorList>
    </citation>
    <scope>NUCLEOTIDE SEQUENCE [LARGE SCALE GENOMIC DNA]</scope>
    <source>
        <strain evidence="6 7">SNUV175</strain>
    </source>
</reference>
<dbReference type="InterPro" id="IPR010982">
    <property type="entry name" value="Lambda_DNA-bd_dom_sf"/>
</dbReference>